<reference evidence="5" key="1">
    <citation type="submission" date="2006-12" db="EMBL/GenBank/DDBJ databases">
        <title>Complete sequence of Pyrobaculum islandicum DSM 4184.</title>
        <authorList>
            <person name="Copeland A."/>
            <person name="Lucas S."/>
            <person name="Lapidus A."/>
            <person name="Barry K."/>
            <person name="Detter J.C."/>
            <person name="Glavina del Rio T."/>
            <person name="Dalin E."/>
            <person name="Tice H."/>
            <person name="Pitluck S."/>
            <person name="Meincke L."/>
            <person name="Brettin T."/>
            <person name="Bruce D."/>
            <person name="Han C."/>
            <person name="Tapia R."/>
            <person name="Gilna P."/>
            <person name="Schmutz J."/>
            <person name="Larimer F."/>
            <person name="Land M."/>
            <person name="Hauser L."/>
            <person name="Kyrpides N."/>
            <person name="Mikhailova N."/>
            <person name="Cozen A.E."/>
            <person name="Fitz-Gibbon S.T."/>
            <person name="House C.H."/>
            <person name="Saltikov C."/>
            <person name="Lowe T."/>
            <person name="Richardson P."/>
        </authorList>
    </citation>
    <scope>NUCLEOTIDE SEQUENCE [LARGE SCALE GENOMIC DNA]</scope>
    <source>
        <strain evidence="5">DSM 4184</strain>
    </source>
</reference>
<feature type="domain" description="ABC transporter" evidence="4">
    <location>
        <begin position="16"/>
        <end position="248"/>
    </location>
</feature>
<dbReference type="Pfam" id="PF00005">
    <property type="entry name" value="ABC_tran"/>
    <property type="match status" value="1"/>
</dbReference>
<dbReference type="InterPro" id="IPR003593">
    <property type="entry name" value="AAA+_ATPase"/>
</dbReference>
<dbReference type="PROSITE" id="PS00211">
    <property type="entry name" value="ABC_TRANSPORTER_1"/>
    <property type="match status" value="1"/>
</dbReference>
<dbReference type="AlphaFoldDB" id="A1RSZ7"/>
<dbReference type="PANTHER" id="PTHR42711">
    <property type="entry name" value="ABC TRANSPORTER ATP-BINDING PROTEIN"/>
    <property type="match status" value="1"/>
</dbReference>
<evidence type="ECO:0000313" key="5">
    <source>
        <dbReference type="EMBL" id="ABL88079.1"/>
    </source>
</evidence>
<dbReference type="Proteomes" id="UP000002595">
    <property type="component" value="Chromosome"/>
</dbReference>
<proteinExistence type="predicted"/>
<dbReference type="GeneID" id="4616470"/>
<dbReference type="InterPro" id="IPR003439">
    <property type="entry name" value="ABC_transporter-like_ATP-bd"/>
</dbReference>
<dbReference type="SUPFAM" id="SSF52540">
    <property type="entry name" value="P-loop containing nucleoside triphosphate hydrolases"/>
    <property type="match status" value="1"/>
</dbReference>
<evidence type="ECO:0000256" key="2">
    <source>
        <dbReference type="ARBA" id="ARBA00022741"/>
    </source>
</evidence>
<evidence type="ECO:0000313" key="6">
    <source>
        <dbReference type="Proteomes" id="UP000002595"/>
    </source>
</evidence>
<keyword evidence="3" id="KW-0067">ATP-binding</keyword>
<dbReference type="PANTHER" id="PTHR42711:SF18">
    <property type="entry name" value="ABC TRANSPORTER, ATP-BINDING PROTEIN"/>
    <property type="match status" value="1"/>
</dbReference>
<organism evidence="5 6">
    <name type="scientific">Pyrobaculum islandicum (strain DSM 4184 / JCM 9189 / GEO3)</name>
    <dbReference type="NCBI Taxonomy" id="384616"/>
    <lineage>
        <taxon>Archaea</taxon>
        <taxon>Thermoproteota</taxon>
        <taxon>Thermoprotei</taxon>
        <taxon>Thermoproteales</taxon>
        <taxon>Thermoproteaceae</taxon>
        <taxon>Pyrobaculum</taxon>
    </lineage>
</organism>
<dbReference type="OrthoDB" id="87732at2157"/>
<dbReference type="GO" id="GO:0016887">
    <property type="term" value="F:ATP hydrolysis activity"/>
    <property type="evidence" value="ECO:0007669"/>
    <property type="project" value="InterPro"/>
</dbReference>
<dbReference type="InterPro" id="IPR017871">
    <property type="entry name" value="ABC_transporter-like_CS"/>
</dbReference>
<dbReference type="RefSeq" id="WP_011762654.1">
    <property type="nucleotide sequence ID" value="NC_008701.1"/>
</dbReference>
<dbReference type="GO" id="GO:0005524">
    <property type="term" value="F:ATP binding"/>
    <property type="evidence" value="ECO:0007669"/>
    <property type="project" value="UniProtKB-KW"/>
</dbReference>
<dbReference type="InterPro" id="IPR027417">
    <property type="entry name" value="P-loop_NTPase"/>
</dbReference>
<dbReference type="HOGENOM" id="CLU_000604_1_2_2"/>
<dbReference type="eggNOG" id="arCOG00194">
    <property type="taxonomic scope" value="Archaea"/>
</dbReference>
<evidence type="ECO:0000256" key="1">
    <source>
        <dbReference type="ARBA" id="ARBA00022448"/>
    </source>
</evidence>
<keyword evidence="2" id="KW-0547">Nucleotide-binding</keyword>
<protein>
    <submittedName>
        <fullName evidence="5">ABC transporter related protein</fullName>
    </submittedName>
</protein>
<dbReference type="Gene3D" id="3.40.50.300">
    <property type="entry name" value="P-loop containing nucleotide triphosphate hydrolases"/>
    <property type="match status" value="1"/>
</dbReference>
<evidence type="ECO:0000256" key="3">
    <source>
        <dbReference type="ARBA" id="ARBA00022840"/>
    </source>
</evidence>
<dbReference type="KEGG" id="pis:Pisl_0903"/>
<accession>A1RSZ7</accession>
<dbReference type="SMART" id="SM00382">
    <property type="entry name" value="AAA"/>
    <property type="match status" value="1"/>
</dbReference>
<dbReference type="PROSITE" id="PS50893">
    <property type="entry name" value="ABC_TRANSPORTER_2"/>
    <property type="match status" value="1"/>
</dbReference>
<keyword evidence="6" id="KW-1185">Reference proteome</keyword>
<gene>
    <name evidence="5" type="ordered locus">Pisl_0903</name>
</gene>
<keyword evidence="1" id="KW-0813">Transport</keyword>
<dbReference type="EMBL" id="CP000504">
    <property type="protein sequence ID" value="ABL88079.1"/>
    <property type="molecule type" value="Genomic_DNA"/>
</dbReference>
<name>A1RSZ7_PYRIL</name>
<dbReference type="InterPro" id="IPR050763">
    <property type="entry name" value="ABC_transporter_ATP-binding"/>
</dbReference>
<dbReference type="STRING" id="384616.Pisl_0903"/>
<sequence>MSFAIGVGIYKRFITRERLGLLRSRRRIVEALRGVDIAVDRGRLLSLVGPNGAGKTTLVRIFATLLVPDRGEVYIGGYDVVKDAHRVRRIIGLMLYPDKGFFGRLSGLENLVYYGMLYGFSRREARRRALELIELVGLWEARDRPYEEYSAGMKARLGLAKALINNPEFLLLDEPTVGIDPVGARKIREVIKSLKNEGRAVLLTSHNLYEVEELSDEVAVIVDGRIIARGTPIELKSRLGFRPVAVVKAICNGEERIFIRDSAGGRELGILIREVLDEGCEVVEARVHEPPLEEVLVKTLGGA</sequence>
<evidence type="ECO:0000259" key="4">
    <source>
        <dbReference type="PROSITE" id="PS50893"/>
    </source>
</evidence>